<dbReference type="InterPro" id="IPR014179">
    <property type="entry name" value="PfaD-like_TIM-barrel"/>
</dbReference>
<dbReference type="PATRIC" id="fig|1179773.3.peg.4614"/>
<dbReference type="InterPro" id="IPR014043">
    <property type="entry name" value="Acyl_transferase_dom"/>
</dbReference>
<dbReference type="GO" id="GO:0006633">
    <property type="term" value="P:fatty acid biosynthetic process"/>
    <property type="evidence" value="ECO:0007669"/>
    <property type="project" value="TreeGrafter"/>
</dbReference>
<dbReference type="InterPro" id="IPR013785">
    <property type="entry name" value="Aldolase_TIM"/>
</dbReference>
<dbReference type="InterPro" id="IPR001227">
    <property type="entry name" value="Ac_transferase_dom_sf"/>
</dbReference>
<dbReference type="SUPFAM" id="SSF51412">
    <property type="entry name" value="Inosine monophosphate dehydrogenase (IMPDH)"/>
    <property type="match status" value="1"/>
</dbReference>
<dbReference type="GO" id="GO:0005829">
    <property type="term" value="C:cytosol"/>
    <property type="evidence" value="ECO:0007669"/>
    <property type="project" value="TreeGrafter"/>
</dbReference>
<dbReference type="EMBL" id="HE804045">
    <property type="protein sequence ID" value="CCH31884.1"/>
    <property type="molecule type" value="Genomic_DNA"/>
</dbReference>
<dbReference type="Gene3D" id="3.40.366.10">
    <property type="entry name" value="Malonyl-Coenzyme A Acyl Carrier Protein, domain 2"/>
    <property type="match status" value="1"/>
</dbReference>
<dbReference type="NCBIfam" id="TIGR00128">
    <property type="entry name" value="fabD"/>
    <property type="match status" value="1"/>
</dbReference>
<sequence length="784" mass="83377">MVLLNLGQPAPGPGQDSPGVSTPKTAWVFPGQGAQRRGMGGELFDRFPEHRATADRVLGLPVARLCQEDPDNLLRDTRYAQPALFVVNALSYLAVRDEGPPDFLAGHSLGEYNALFAAGCLDFETALTLVCRRGEVMSRASGGGMVAVVGVRPDRLRGLLAEAGVDDVDVANDNSATQVVLSGPPDSLAAATAAVRAAKAGRCVPLAVTAAFHSRYMRAAAREFEEVLAGVRFAPPEVPVFSNVTARPHDPALIGDLLALQVRSPVRWRETMDGLAAAGVRSVRELGPGRVLTDLWRPVAEALPAPPGPETLGDAAFRADYGVRWAYLSGSMFRGIASVALVRRMGEAGLLGFFGAGGLAHDEVERALDELTAAPGPGRFGMNLLAMPDNPALERRLADLYVRADVRHVEAAGFTGVTAPLVRFRFAGAHTTPDGTPVAVRNLLAKVSRPEVAEAFLAPPPPALLDDLVRSGALTREEAHAARRLPVAGDLCAEADSAGHTDARPALTVVPDLVLLRDRAMVGHGYAKRVRVGAAGGLGTPTAVAAAFVLGADFVVTGSVNQATPEAATSDLVKDLLAEAGVQDTAYAPAGDMFETGARVQVLRRGTMFAARANQLFQLYQRHGCWDEIPQRIRDSVERTTFRRTFAEVWRDTEQHYRDTGRAELVETADPRRRTALAFRWYFAHTSAAALRGDPGDRASFQVHTGPAIGAFNRLVHGTELADWRARHVDRVAGLLMRGAADVLAQEGQRRNGSAGRAAPGSAAPKLPRGAVTSNEQSPAGPRR</sequence>
<keyword evidence="3 7" id="KW-0012">Acyltransferase</keyword>
<dbReference type="InterPro" id="IPR050858">
    <property type="entry name" value="Mal-CoA-ACP_Trans/PKS_FabD"/>
</dbReference>
<dbReference type="Pfam" id="PF00698">
    <property type="entry name" value="Acyl_transf_1"/>
    <property type="match status" value="1"/>
</dbReference>
<evidence type="ECO:0000256" key="1">
    <source>
        <dbReference type="ARBA" id="ARBA00013258"/>
    </source>
</evidence>
<evidence type="ECO:0000256" key="2">
    <source>
        <dbReference type="ARBA" id="ARBA00022679"/>
    </source>
</evidence>
<dbReference type="GO" id="GO:0004314">
    <property type="term" value="F:[acyl-carrier-protein] S-malonyltransferase activity"/>
    <property type="evidence" value="ECO:0007669"/>
    <property type="project" value="UniProtKB-EC"/>
</dbReference>
<keyword evidence="8" id="KW-1185">Reference proteome</keyword>
<dbReference type="SUPFAM" id="SSF55048">
    <property type="entry name" value="Probable ACP-binding domain of malonyl-CoA ACP transacylase"/>
    <property type="match status" value="1"/>
</dbReference>
<feature type="region of interest" description="Disordered" evidence="5">
    <location>
        <begin position="1"/>
        <end position="24"/>
    </location>
</feature>
<dbReference type="Proteomes" id="UP000006281">
    <property type="component" value="Chromosome"/>
</dbReference>
<name>K0K4T1_SACES</name>
<dbReference type="PANTHER" id="PTHR42681">
    <property type="entry name" value="MALONYL-COA-ACYL CARRIER PROTEIN TRANSACYLASE, MITOCHONDRIAL"/>
    <property type="match status" value="1"/>
</dbReference>
<dbReference type="Gene3D" id="3.20.20.70">
    <property type="entry name" value="Aldolase class I"/>
    <property type="match status" value="1"/>
</dbReference>
<dbReference type="InterPro" id="IPR049489">
    <property type="entry name" value="FabD-like_helical_ins"/>
</dbReference>
<organism evidence="7 8">
    <name type="scientific">Saccharothrix espanaensis (strain ATCC 51144 / DSM 44229 / JCM 9112 / NBRC 15066 / NRRL 15764)</name>
    <dbReference type="NCBI Taxonomy" id="1179773"/>
    <lineage>
        <taxon>Bacteria</taxon>
        <taxon>Bacillati</taxon>
        <taxon>Actinomycetota</taxon>
        <taxon>Actinomycetes</taxon>
        <taxon>Pseudonocardiales</taxon>
        <taxon>Pseudonocardiaceae</taxon>
        <taxon>Saccharothrix</taxon>
    </lineage>
</organism>
<evidence type="ECO:0000313" key="8">
    <source>
        <dbReference type="Proteomes" id="UP000006281"/>
    </source>
</evidence>
<dbReference type="PANTHER" id="PTHR42681:SF1">
    <property type="entry name" value="MALONYL-COA-ACYL CARRIER PROTEIN TRANSACYLASE, MITOCHONDRIAL"/>
    <property type="match status" value="1"/>
</dbReference>
<keyword evidence="2 7" id="KW-0808">Transferase</keyword>
<dbReference type="Pfam" id="PF03060">
    <property type="entry name" value="NMO"/>
    <property type="match status" value="1"/>
</dbReference>
<accession>K0K4T1</accession>
<dbReference type="NCBIfam" id="TIGR02814">
    <property type="entry name" value="pfaD_fam"/>
    <property type="match status" value="1"/>
</dbReference>
<evidence type="ECO:0000259" key="6">
    <source>
        <dbReference type="SMART" id="SM00827"/>
    </source>
</evidence>
<protein>
    <recommendedName>
        <fullName evidence="1">[acyl-carrier-protein] S-malonyltransferase</fullName>
        <ecNumber evidence="1">2.3.1.39</ecNumber>
    </recommendedName>
</protein>
<dbReference type="STRING" id="1179773.BN6_46050"/>
<evidence type="ECO:0000313" key="7">
    <source>
        <dbReference type="EMBL" id="CCH31884.1"/>
    </source>
</evidence>
<evidence type="ECO:0000256" key="4">
    <source>
        <dbReference type="ARBA" id="ARBA00048462"/>
    </source>
</evidence>
<dbReference type="KEGG" id="sesp:BN6_46050"/>
<comment type="catalytic activity">
    <reaction evidence="4">
        <text>holo-[ACP] + malonyl-CoA = malonyl-[ACP] + CoA</text>
        <dbReference type="Rhea" id="RHEA:41792"/>
        <dbReference type="Rhea" id="RHEA-COMP:9623"/>
        <dbReference type="Rhea" id="RHEA-COMP:9685"/>
        <dbReference type="ChEBI" id="CHEBI:57287"/>
        <dbReference type="ChEBI" id="CHEBI:57384"/>
        <dbReference type="ChEBI" id="CHEBI:64479"/>
        <dbReference type="ChEBI" id="CHEBI:78449"/>
        <dbReference type="EC" id="2.3.1.39"/>
    </reaction>
</comment>
<dbReference type="SUPFAM" id="SSF52151">
    <property type="entry name" value="FabD/lysophospholipase-like"/>
    <property type="match status" value="1"/>
</dbReference>
<feature type="compositionally biased region" description="Low complexity" evidence="5">
    <location>
        <begin position="751"/>
        <end position="765"/>
    </location>
</feature>
<dbReference type="BioCyc" id="SESP1179773:BN6_RS22290-MONOMER"/>
<feature type="domain" description="Malonyl-CoA:ACP transacylase (MAT)" evidence="6">
    <location>
        <begin position="28"/>
        <end position="336"/>
    </location>
</feature>
<dbReference type="EC" id="2.3.1.39" evidence="1"/>
<gene>
    <name evidence="7" type="ordered locus">BN6_46050</name>
</gene>
<dbReference type="eggNOG" id="COG2070">
    <property type="taxonomic scope" value="Bacteria"/>
</dbReference>
<dbReference type="InterPro" id="IPR004410">
    <property type="entry name" value="Malonyl_CoA-ACP_transAc_FabD"/>
</dbReference>
<dbReference type="Pfam" id="PF21607">
    <property type="entry name" value="FabD_helical_ins"/>
    <property type="match status" value="1"/>
</dbReference>
<dbReference type="Gene3D" id="3.30.70.250">
    <property type="entry name" value="Malonyl-CoA ACP transacylase, ACP-binding"/>
    <property type="match status" value="1"/>
</dbReference>
<dbReference type="InterPro" id="IPR016036">
    <property type="entry name" value="Malonyl_transacylase_ACP-bd"/>
</dbReference>
<dbReference type="HOGENOM" id="CLU_008708_0_0_11"/>
<feature type="region of interest" description="Disordered" evidence="5">
    <location>
        <begin position="747"/>
        <end position="784"/>
    </location>
</feature>
<reference evidence="7 8" key="1">
    <citation type="journal article" date="2012" name="BMC Genomics">
        <title>Complete genome sequence of Saccharothrix espanaensis DSM 44229T and comparison to the other completely sequenced Pseudonocardiaceae.</title>
        <authorList>
            <person name="Strobel T."/>
            <person name="Al-Dilaimi A."/>
            <person name="Blom J."/>
            <person name="Gessner A."/>
            <person name="Kalinowski J."/>
            <person name="Luzhetska M."/>
            <person name="Puhler A."/>
            <person name="Szczepanowski R."/>
            <person name="Bechthold A."/>
            <person name="Ruckert C."/>
        </authorList>
    </citation>
    <scope>NUCLEOTIDE SEQUENCE [LARGE SCALE GENOMIC DNA]</scope>
    <source>
        <strain evidence="8">ATCC 51144 / DSM 44229 / JCM 9112 / NBRC 15066 / NRRL 15764</strain>
    </source>
</reference>
<dbReference type="SMART" id="SM00827">
    <property type="entry name" value="PKS_AT"/>
    <property type="match status" value="1"/>
</dbReference>
<dbReference type="eggNOG" id="COG0331">
    <property type="taxonomic scope" value="Bacteria"/>
</dbReference>
<evidence type="ECO:0000256" key="3">
    <source>
        <dbReference type="ARBA" id="ARBA00023315"/>
    </source>
</evidence>
<evidence type="ECO:0000256" key="5">
    <source>
        <dbReference type="SAM" id="MobiDB-lite"/>
    </source>
</evidence>
<dbReference type="InterPro" id="IPR016035">
    <property type="entry name" value="Acyl_Trfase/lysoPLipase"/>
</dbReference>
<dbReference type="AlphaFoldDB" id="K0K4T1"/>
<proteinExistence type="predicted"/>